<keyword evidence="1" id="KW-0472">Membrane</keyword>
<evidence type="ECO:0000256" key="1">
    <source>
        <dbReference type="SAM" id="Phobius"/>
    </source>
</evidence>
<evidence type="ECO:0000313" key="2">
    <source>
        <dbReference type="EMBL" id="ALU42113.1"/>
    </source>
</evidence>
<gene>
    <name evidence="2" type="ORF">AT705_03680</name>
</gene>
<reference evidence="2 3" key="1">
    <citation type="submission" date="2015-12" db="EMBL/GenBank/DDBJ databases">
        <title>Complete genome sequence of Pseudoalteromonas rubra SCSIO 6842, harboring a conjugative plasmid.</title>
        <authorList>
            <person name="Li B."/>
            <person name="Wang X."/>
        </authorList>
    </citation>
    <scope>NUCLEOTIDE SEQUENCE [LARGE SCALE GENOMIC DNA]</scope>
    <source>
        <strain evidence="2 3">SCSIO 6842</strain>
    </source>
</reference>
<accession>A0A0U2Z2Y1</accession>
<feature type="transmembrane region" description="Helical" evidence="1">
    <location>
        <begin position="6"/>
        <end position="26"/>
    </location>
</feature>
<name>A0A0U2Z2Y1_9GAMM</name>
<dbReference type="EMBL" id="CP013611">
    <property type="protein sequence ID" value="ALU42113.1"/>
    <property type="molecule type" value="Genomic_DNA"/>
</dbReference>
<evidence type="ECO:0000313" key="3">
    <source>
        <dbReference type="Proteomes" id="UP000069015"/>
    </source>
</evidence>
<protein>
    <submittedName>
        <fullName evidence="2">Uncharacterized protein</fullName>
    </submittedName>
</protein>
<sequence>MNLVSFHVKFLVFSALESLVYAVYLVKLLKFIVLAVLHNETPSLAKNKARFQQSRFGLSNESNGGRLLFLL</sequence>
<dbReference type="AlphaFoldDB" id="A0A0U2Z2Y1"/>
<dbReference type="KEGG" id="prr:AT705_03680"/>
<organism evidence="2 3">
    <name type="scientific">Pseudoalteromonas rubra</name>
    <dbReference type="NCBI Taxonomy" id="43658"/>
    <lineage>
        <taxon>Bacteria</taxon>
        <taxon>Pseudomonadati</taxon>
        <taxon>Pseudomonadota</taxon>
        <taxon>Gammaproteobacteria</taxon>
        <taxon>Alteromonadales</taxon>
        <taxon>Pseudoalteromonadaceae</taxon>
        <taxon>Pseudoalteromonas</taxon>
    </lineage>
</organism>
<dbReference type="Proteomes" id="UP000069015">
    <property type="component" value="Chromosome 1"/>
</dbReference>
<proteinExistence type="predicted"/>
<keyword evidence="1" id="KW-0812">Transmembrane</keyword>
<keyword evidence="1" id="KW-1133">Transmembrane helix</keyword>